<organism evidence="2">
    <name type="scientific">uncultured Chromobacterium sp</name>
    <dbReference type="NCBI Taxonomy" id="240146"/>
    <lineage>
        <taxon>Bacteria</taxon>
        <taxon>Pseudomonadati</taxon>
        <taxon>Pseudomonadota</taxon>
        <taxon>Betaproteobacteria</taxon>
        <taxon>Neisseriales</taxon>
        <taxon>Chromobacteriaceae</taxon>
        <taxon>Chromobacterium</taxon>
        <taxon>environmental samples</taxon>
    </lineage>
</organism>
<keyword evidence="1" id="KW-0472">Membrane</keyword>
<feature type="non-terminal residue" evidence="2">
    <location>
        <position position="1"/>
    </location>
</feature>
<reference evidence="2" key="1">
    <citation type="journal article" date="2013" name="Environ. Microbiol.">
        <title>Seasonally variable intestinal metagenomes of the red palm weevil (Rhynchophorus ferrugineus).</title>
        <authorList>
            <person name="Jia S."/>
            <person name="Zhang X."/>
            <person name="Zhang G."/>
            <person name="Yin A."/>
            <person name="Zhang S."/>
            <person name="Li F."/>
            <person name="Wang L."/>
            <person name="Zhao D."/>
            <person name="Yun Q."/>
            <person name="Tala"/>
            <person name="Wang J."/>
            <person name="Sun G."/>
            <person name="Baabdullah M."/>
            <person name="Yu X."/>
            <person name="Hu S."/>
            <person name="Al-Mssallem I.S."/>
            <person name="Yu J."/>
        </authorList>
    </citation>
    <scope>NUCLEOTIDE SEQUENCE</scope>
</reference>
<protein>
    <submittedName>
        <fullName evidence="2">CAZy families GT83 protein</fullName>
    </submittedName>
</protein>
<dbReference type="EMBL" id="KF121385">
    <property type="protein sequence ID" value="AIA88670.1"/>
    <property type="molecule type" value="Genomic_DNA"/>
</dbReference>
<accession>A0A060C6K8</accession>
<feature type="non-terminal residue" evidence="2">
    <location>
        <position position="134"/>
    </location>
</feature>
<feature type="transmembrane region" description="Helical" evidence="1">
    <location>
        <begin position="22"/>
        <end position="44"/>
    </location>
</feature>
<sequence>TFLGYHNIPVFYSPEHAGQDHVWLYIPVLLIGFFPWSGTLPLLFHFRRLIWNHEGARYLLIWCAVIFLFFSFSSTQLISYILPMFPPLSLLAGFCLTQADVRIRSFPAAHIFFQCLTGAALAASPLLPEGGRAV</sequence>
<keyword evidence="1" id="KW-1133">Transmembrane helix</keyword>
<dbReference type="AlphaFoldDB" id="A0A060C6K8"/>
<proteinExistence type="predicted"/>
<name>A0A060C6K8_9NEIS</name>
<feature type="transmembrane region" description="Helical" evidence="1">
    <location>
        <begin position="56"/>
        <end position="72"/>
    </location>
</feature>
<evidence type="ECO:0000313" key="2">
    <source>
        <dbReference type="EMBL" id="AIA88670.1"/>
    </source>
</evidence>
<evidence type="ECO:0000256" key="1">
    <source>
        <dbReference type="SAM" id="Phobius"/>
    </source>
</evidence>
<keyword evidence="1" id="KW-0812">Transmembrane</keyword>